<comment type="caution">
    <text evidence="2">The sequence shown here is derived from an EMBL/GenBank/DDBJ whole genome shotgun (WGS) entry which is preliminary data.</text>
</comment>
<feature type="transmembrane region" description="Helical" evidence="1">
    <location>
        <begin position="250"/>
        <end position="269"/>
    </location>
</feature>
<keyword evidence="3" id="KW-1185">Reference proteome</keyword>
<reference evidence="2 3" key="1">
    <citation type="submission" date="2017-12" db="EMBL/GenBank/DDBJ databases">
        <authorList>
            <person name="Hurst M.R.H."/>
        </authorList>
    </citation>
    <scope>NUCLEOTIDE SEQUENCE [LARGE SCALE GENOMIC DNA]</scope>
    <source>
        <strain evidence="2 3">SY-3-19</strain>
    </source>
</reference>
<keyword evidence="1" id="KW-0812">Transmembrane</keyword>
<dbReference type="InterPro" id="IPR022472">
    <property type="entry name" value="VPLPA-CTERM"/>
</dbReference>
<gene>
    <name evidence="2" type="ORF">CW354_04465</name>
</gene>
<organism evidence="2 3">
    <name type="scientific">Hyphococcus luteus</name>
    <dbReference type="NCBI Taxonomy" id="2058213"/>
    <lineage>
        <taxon>Bacteria</taxon>
        <taxon>Pseudomonadati</taxon>
        <taxon>Pseudomonadota</taxon>
        <taxon>Alphaproteobacteria</taxon>
        <taxon>Parvularculales</taxon>
        <taxon>Parvularculaceae</taxon>
        <taxon>Hyphococcus</taxon>
    </lineage>
</organism>
<dbReference type="AlphaFoldDB" id="A0A2S7K9S6"/>
<protein>
    <recommendedName>
        <fullName evidence="4">PEP-CTERM protein-sorting domain-containing protein</fullName>
    </recommendedName>
</protein>
<sequence>MPDWRNLCLYYADIFTFATSKGRLSPVFVGKMYNFMLQKKLAFRWGMEGDCIMNRFTIAAFGALSLSLLPTAGSATFVSLGDCTGAVSCSVTDTPPNPVTTNPNDGQLLAWNEVQNFVLTEDLRVDRVFDTTASFVEDAGGGDYFIKAGTIVSSHYLQWDPGEGSSSTIDTTIALDSQIFAFITADSNLFASDFLGLPGLDYNDFSLRGLESGDTTDFNGLAVDINWTAGSPGDWTRLITAYSPGGVSEVPLPAGAPLMITGLAAFGWFKRKRK</sequence>
<evidence type="ECO:0000256" key="1">
    <source>
        <dbReference type="SAM" id="Phobius"/>
    </source>
</evidence>
<name>A0A2S7K9S6_9PROT</name>
<proteinExistence type="predicted"/>
<accession>A0A2S7K9S6</accession>
<dbReference type="EMBL" id="PJCH01000003">
    <property type="protein sequence ID" value="PQA89199.1"/>
    <property type="molecule type" value="Genomic_DNA"/>
</dbReference>
<keyword evidence="1" id="KW-0472">Membrane</keyword>
<evidence type="ECO:0000313" key="3">
    <source>
        <dbReference type="Proteomes" id="UP000239504"/>
    </source>
</evidence>
<keyword evidence="1" id="KW-1133">Transmembrane helix</keyword>
<evidence type="ECO:0008006" key="4">
    <source>
        <dbReference type="Google" id="ProtNLM"/>
    </source>
</evidence>
<evidence type="ECO:0000313" key="2">
    <source>
        <dbReference type="EMBL" id="PQA89199.1"/>
    </source>
</evidence>
<dbReference type="NCBIfam" id="TIGR03370">
    <property type="entry name" value="VPLPA-CTERM"/>
    <property type="match status" value="1"/>
</dbReference>
<dbReference type="Proteomes" id="UP000239504">
    <property type="component" value="Unassembled WGS sequence"/>
</dbReference>